<dbReference type="SUPFAM" id="SSF50978">
    <property type="entry name" value="WD40 repeat-like"/>
    <property type="match status" value="2"/>
</dbReference>
<feature type="repeat" description="WD" evidence="1">
    <location>
        <begin position="722"/>
        <end position="755"/>
    </location>
</feature>
<proteinExistence type="predicted"/>
<dbReference type="PANTHER" id="PTHR45589:SF1">
    <property type="entry name" value="WD REPEAT DOMAIN 62, ISOFORM G"/>
    <property type="match status" value="1"/>
</dbReference>
<comment type="caution">
    <text evidence="4">The sequence shown here is derived from an EMBL/GenBank/DDBJ whole genome shotgun (WGS) entry which is preliminary data.</text>
</comment>
<evidence type="ECO:0000256" key="1">
    <source>
        <dbReference type="PROSITE-ProRule" id="PRU00221"/>
    </source>
</evidence>
<dbReference type="PANTHER" id="PTHR45589">
    <property type="entry name" value="WD REPEAT DOMAIN 62, ISOFORM G"/>
    <property type="match status" value="1"/>
</dbReference>
<sequence>MKPNRKLKKPNKSPKLILEEIIGLTTKNANGLASSISNSNVVYIAGCVVVVYNVDSGTHSYLMVSNRTPKPLSCVAVSQDGNFIAAGESGPQPAVLVWDFATAAIVSELRGHQYGVACMAFSPDGKHLASVGFAHDGYLCLWHWQSGMLVTKLKACSSCSSIASVSFSSDAEFILTAGRKHLKFWAVGSSTKSHANMRACSLVMHGKPVKLAHHKGCSFIAVTSPHWSEGGLIDCHRAGGFLPIYALTDAGVLCLLNSGLSIRNSVDLKVHVVVYYNEAQKAFIESNFQVEKGYALSASKKLVACACNDGVVKLFTVDFLKYAGSLKYTEAKRCNKANDIDWPDEVRDNEFQPLPSLPDAIACQFSTSEKLVVVYGDHSLYIWDLRDVYKAIRCCVLVSHSACIWDIKNLPCENMHDASLVCVARGCSGGVSFATCSADGTIRSWDLTLQTVLPEESSAPALDNNLESTEQVGTTCLVSAGLFKWDSVVSGSSTQGFRAMAVSSDGKHLAAGDCRGNLHIYNLATYDYMCIQDAHDAEILSLSYSMPRERDILSNKASESFYFLASGGRDRMIHLYDIERNYDLIGSVDDHSAAVTSVKLTCNGSKILSCSADRSLVFRDVVVAENNYKISRCHHQMVSHGTVYDMATDPMVEVAATVGQDKKINTFNVATGKLIRSFKHDTDFGDLLKVTMDPSCSYLGCSYSNRSVCIYDFVTGGMVAQAAGHGEVITGVIFLPDCKHLVSVDGDGCIFVWKVPSLLSSRMLLRVEEKYSPSSPKVMTQAVAFSQTKFHGKDDHQRKINQKGEAVAENTNQFSQRWLCEGGEPQETSAFKFSISRLPKWAQAKVTPLDSIPTDPESTSSQQVGQEVFSPSVDNGGGNAAACHVLQTPFEYDVDGSKQIRGSMFINSSDTMSPISPETCSSFSLDRRWLTIHTVCLDLLNSPEVWDMNDIKGCFHTAQAPAVENTNNIEHVELSSRDPSVNNSSVESTFLFSNHVDGQGSTLYEHTKSNNSGSLCNSTDKLRSSNSSTSHKQFVHHVSAQLQSDTTECGLQAARGVNVTFNIRSQKNEFSNMKVGNLSAKSKMEGRTSSAGRCYSGRFSVRQDLFRGQNKLFDTPIRDFGDETMNRGSETDPNVTMKDLSMQVSEESKRADHCKQDLKISTKNLISPSASVSQLDLDKLTNMEVTKIRDQEQSDFGAVENNVTIVACKEALLNLDAAAENALQLFSKLGSLTNGDEISRQPEAQLCAEATQMLPSIAKKVHAVATLVQSTTNNSCGGTGVDAPSFENMLGTFAESLSQRVVEILKKNYSSL</sequence>
<keyword evidence="1" id="KW-0853">WD repeat</keyword>
<dbReference type="Pfam" id="PF24782">
    <property type="entry name" value="WD40_MABP1-WDR62_2nd"/>
    <property type="match status" value="1"/>
</dbReference>
<dbReference type="Proteomes" id="UP001642360">
    <property type="component" value="Unassembled WGS sequence"/>
</dbReference>
<reference evidence="4 5" key="1">
    <citation type="submission" date="2024-02" db="EMBL/GenBank/DDBJ databases">
        <authorList>
            <person name="Vignale AGUSTIN F."/>
            <person name="Sosa J E."/>
            <person name="Modenutti C."/>
        </authorList>
    </citation>
    <scope>NUCLEOTIDE SEQUENCE [LARGE SCALE GENOMIC DNA]</scope>
</reference>
<evidence type="ECO:0000259" key="3">
    <source>
        <dbReference type="Pfam" id="PF24782"/>
    </source>
</evidence>
<dbReference type="InterPro" id="IPR015943">
    <property type="entry name" value="WD40/YVTN_repeat-like_dom_sf"/>
</dbReference>
<protein>
    <recommendedName>
        <fullName evidence="3">MABP1/WDR62 second WD40 domain-containing protein</fullName>
    </recommendedName>
</protein>
<dbReference type="InterPro" id="IPR056162">
    <property type="entry name" value="WD40_MABP1-WDR62_2nd"/>
</dbReference>
<feature type="domain" description="MABP1/WDR62 second WD40" evidence="3">
    <location>
        <begin position="404"/>
        <end position="755"/>
    </location>
</feature>
<dbReference type="InterPro" id="IPR052779">
    <property type="entry name" value="WDR62"/>
</dbReference>
<evidence type="ECO:0000256" key="2">
    <source>
        <dbReference type="SAM" id="MobiDB-lite"/>
    </source>
</evidence>
<dbReference type="SMART" id="SM00320">
    <property type="entry name" value="WD40"/>
    <property type="match status" value="12"/>
</dbReference>
<dbReference type="InterPro" id="IPR036322">
    <property type="entry name" value="WD40_repeat_dom_sf"/>
</dbReference>
<dbReference type="EMBL" id="CAUOFW020000225">
    <property type="protein sequence ID" value="CAK9133904.1"/>
    <property type="molecule type" value="Genomic_DNA"/>
</dbReference>
<feature type="region of interest" description="Disordered" evidence="2">
    <location>
        <begin position="1009"/>
        <end position="1028"/>
    </location>
</feature>
<keyword evidence="5" id="KW-1185">Reference proteome</keyword>
<evidence type="ECO:0000313" key="4">
    <source>
        <dbReference type="EMBL" id="CAK9133904.1"/>
    </source>
</evidence>
<accession>A0ABC8QMM6</accession>
<evidence type="ECO:0000313" key="5">
    <source>
        <dbReference type="Proteomes" id="UP001642360"/>
    </source>
</evidence>
<gene>
    <name evidence="4" type="ORF">ILEXP_LOCUS831</name>
</gene>
<dbReference type="Gene3D" id="2.130.10.10">
    <property type="entry name" value="YVTN repeat-like/Quinoprotein amine dehydrogenase"/>
    <property type="match status" value="4"/>
</dbReference>
<name>A0ABC8QMM6_9AQUA</name>
<organism evidence="4 5">
    <name type="scientific">Ilex paraguariensis</name>
    <name type="common">yerba mate</name>
    <dbReference type="NCBI Taxonomy" id="185542"/>
    <lineage>
        <taxon>Eukaryota</taxon>
        <taxon>Viridiplantae</taxon>
        <taxon>Streptophyta</taxon>
        <taxon>Embryophyta</taxon>
        <taxon>Tracheophyta</taxon>
        <taxon>Spermatophyta</taxon>
        <taxon>Magnoliopsida</taxon>
        <taxon>eudicotyledons</taxon>
        <taxon>Gunneridae</taxon>
        <taxon>Pentapetalae</taxon>
        <taxon>asterids</taxon>
        <taxon>campanulids</taxon>
        <taxon>Aquifoliales</taxon>
        <taxon>Aquifoliaceae</taxon>
        <taxon>Ilex</taxon>
    </lineage>
</organism>
<dbReference type="PROSITE" id="PS50082">
    <property type="entry name" value="WD_REPEATS_2"/>
    <property type="match status" value="1"/>
</dbReference>
<dbReference type="InterPro" id="IPR001680">
    <property type="entry name" value="WD40_rpt"/>
</dbReference>
<dbReference type="Pfam" id="PF00400">
    <property type="entry name" value="WD40"/>
    <property type="match status" value="1"/>
</dbReference>